<keyword evidence="2" id="KW-0378">Hydrolase</keyword>
<dbReference type="eggNOG" id="KOG0228">
    <property type="taxonomic scope" value="Eukaryota"/>
</dbReference>
<dbReference type="Proteomes" id="UP000019132">
    <property type="component" value="Unassembled WGS sequence"/>
</dbReference>
<dbReference type="Gene3D" id="2.115.10.20">
    <property type="entry name" value="Glycosyl hydrolase domain, family 43"/>
    <property type="match status" value="1"/>
</dbReference>
<reference evidence="7" key="1">
    <citation type="journal article" date="2010" name="Genome Biol.">
        <title>Genome sequence of the necrotrophic plant pathogen Pythium ultimum reveals original pathogenicity mechanisms and effector repertoire.</title>
        <authorList>
            <person name="Levesque C.A."/>
            <person name="Brouwer H."/>
            <person name="Cano L."/>
            <person name="Hamilton J.P."/>
            <person name="Holt C."/>
            <person name="Huitema E."/>
            <person name="Raffaele S."/>
            <person name="Robideau G.P."/>
            <person name="Thines M."/>
            <person name="Win J."/>
            <person name="Zerillo M.M."/>
            <person name="Beakes G.W."/>
            <person name="Boore J.L."/>
            <person name="Busam D."/>
            <person name="Dumas B."/>
            <person name="Ferriera S."/>
            <person name="Fuerstenberg S.I."/>
            <person name="Gachon C.M."/>
            <person name="Gaulin E."/>
            <person name="Govers F."/>
            <person name="Grenville-Briggs L."/>
            <person name="Horner N."/>
            <person name="Hostetler J."/>
            <person name="Jiang R.H."/>
            <person name="Johnson J."/>
            <person name="Krajaejun T."/>
            <person name="Lin H."/>
            <person name="Meijer H.J."/>
            <person name="Moore B."/>
            <person name="Morris P."/>
            <person name="Phuntmart V."/>
            <person name="Puiu D."/>
            <person name="Shetty J."/>
            <person name="Stajich J.E."/>
            <person name="Tripathy S."/>
            <person name="Wawra S."/>
            <person name="van West P."/>
            <person name="Whitty B.R."/>
            <person name="Coutinho P.M."/>
            <person name="Henrissat B."/>
            <person name="Martin F."/>
            <person name="Thomas P.D."/>
            <person name="Tyler B.M."/>
            <person name="De Vries R.P."/>
            <person name="Kamoun S."/>
            <person name="Yandell M."/>
            <person name="Tisserat N."/>
            <person name="Buell C.R."/>
        </authorList>
    </citation>
    <scope>NUCLEOTIDE SEQUENCE</scope>
    <source>
        <strain evidence="7">DAOM:BR144</strain>
    </source>
</reference>
<dbReference type="OMA" id="FLARKNW"/>
<dbReference type="EMBL" id="GL376632">
    <property type="status" value="NOT_ANNOTATED_CDS"/>
    <property type="molecule type" value="Genomic_DNA"/>
</dbReference>
<sequence>MKVIPSLAAFLFGSLMAAPALVSAQDDAGLAPVAEPGTAEFNKHRPVYHFLARKNWMNDPCAPYYDEETQTYHMFYQSNPNQTVWGNMTWGHAVSKDQVALRM</sequence>
<dbReference type="AlphaFoldDB" id="K3WW94"/>
<dbReference type="STRING" id="431595.K3WW94"/>
<protein>
    <recommendedName>
        <fullName evidence="5">Glycosyl hydrolase family 32 N-terminal domain-containing protein</fullName>
    </recommendedName>
</protein>
<evidence type="ECO:0000259" key="5">
    <source>
        <dbReference type="Pfam" id="PF00251"/>
    </source>
</evidence>
<dbReference type="InterPro" id="IPR013148">
    <property type="entry name" value="Glyco_hydro_32_N"/>
</dbReference>
<name>K3WW94_GLOUD</name>
<keyword evidence="7" id="KW-1185">Reference proteome</keyword>
<dbReference type="PANTHER" id="PTHR42800:SF3">
    <property type="entry name" value="GLYCOSYL HYDROLASE FAMILY 32 N-TERMINAL DOMAIN-CONTAINING PROTEIN"/>
    <property type="match status" value="1"/>
</dbReference>
<dbReference type="EnsemblProtists" id="PYU1_T009242">
    <property type="protein sequence ID" value="PYU1_T009242"/>
    <property type="gene ID" value="PYU1_G009224"/>
</dbReference>
<dbReference type="SUPFAM" id="SSF75005">
    <property type="entry name" value="Arabinanase/levansucrase/invertase"/>
    <property type="match status" value="1"/>
</dbReference>
<evidence type="ECO:0000256" key="4">
    <source>
        <dbReference type="SAM" id="SignalP"/>
    </source>
</evidence>
<dbReference type="GO" id="GO:0004575">
    <property type="term" value="F:sucrose alpha-glucosidase activity"/>
    <property type="evidence" value="ECO:0007669"/>
    <property type="project" value="TreeGrafter"/>
</dbReference>
<feature type="chain" id="PRO_5003871584" description="Glycosyl hydrolase family 32 N-terminal domain-containing protein" evidence="4">
    <location>
        <begin position="25"/>
        <end position="103"/>
    </location>
</feature>
<reference evidence="7" key="2">
    <citation type="submission" date="2010-04" db="EMBL/GenBank/DDBJ databases">
        <authorList>
            <person name="Buell R."/>
            <person name="Hamilton J."/>
            <person name="Hostetler J."/>
        </authorList>
    </citation>
    <scope>NUCLEOTIDE SEQUENCE [LARGE SCALE GENOMIC DNA]</scope>
    <source>
        <strain evidence="7">DAOM:BR144</strain>
    </source>
</reference>
<evidence type="ECO:0000313" key="6">
    <source>
        <dbReference type="EnsemblProtists" id="PYU1_T009242"/>
    </source>
</evidence>
<feature type="signal peptide" evidence="4">
    <location>
        <begin position="1"/>
        <end position="24"/>
    </location>
</feature>
<keyword evidence="3" id="KW-0326">Glycosidase</keyword>
<reference evidence="6" key="3">
    <citation type="submission" date="2015-02" db="UniProtKB">
        <authorList>
            <consortium name="EnsemblProtists"/>
        </authorList>
    </citation>
    <scope>IDENTIFICATION</scope>
    <source>
        <strain evidence="6">DAOM BR144</strain>
    </source>
</reference>
<dbReference type="VEuPathDB" id="FungiDB:PYU1_G009224"/>
<accession>K3WW94</accession>
<dbReference type="GO" id="GO:0005737">
    <property type="term" value="C:cytoplasm"/>
    <property type="evidence" value="ECO:0007669"/>
    <property type="project" value="TreeGrafter"/>
</dbReference>
<dbReference type="PANTHER" id="PTHR42800">
    <property type="entry name" value="EXOINULINASE INUD (AFU_ORTHOLOGUE AFUA_5G00480)"/>
    <property type="match status" value="1"/>
</dbReference>
<evidence type="ECO:0000256" key="3">
    <source>
        <dbReference type="ARBA" id="ARBA00023295"/>
    </source>
</evidence>
<proteinExistence type="inferred from homology"/>
<organism evidence="6 7">
    <name type="scientific">Globisporangium ultimum (strain ATCC 200006 / CBS 805.95 / DAOM BR144)</name>
    <name type="common">Pythium ultimum</name>
    <dbReference type="NCBI Taxonomy" id="431595"/>
    <lineage>
        <taxon>Eukaryota</taxon>
        <taxon>Sar</taxon>
        <taxon>Stramenopiles</taxon>
        <taxon>Oomycota</taxon>
        <taxon>Peronosporomycetes</taxon>
        <taxon>Pythiales</taxon>
        <taxon>Pythiaceae</taxon>
        <taxon>Globisporangium</taxon>
    </lineage>
</organism>
<dbReference type="HOGENOM" id="CLU_192643_0_0_1"/>
<feature type="domain" description="Glycosyl hydrolase family 32 N-terminal" evidence="5">
    <location>
        <begin position="49"/>
        <end position="99"/>
    </location>
</feature>
<dbReference type="InParanoid" id="K3WW94"/>
<dbReference type="GO" id="GO:0005987">
    <property type="term" value="P:sucrose catabolic process"/>
    <property type="evidence" value="ECO:0007669"/>
    <property type="project" value="TreeGrafter"/>
</dbReference>
<dbReference type="InterPro" id="IPR023296">
    <property type="entry name" value="Glyco_hydro_beta-prop_sf"/>
</dbReference>
<evidence type="ECO:0000256" key="2">
    <source>
        <dbReference type="ARBA" id="ARBA00022801"/>
    </source>
</evidence>
<comment type="similarity">
    <text evidence="1">Belongs to the glycosyl hydrolase 32 family.</text>
</comment>
<evidence type="ECO:0000256" key="1">
    <source>
        <dbReference type="ARBA" id="ARBA00009902"/>
    </source>
</evidence>
<dbReference type="Pfam" id="PF00251">
    <property type="entry name" value="Glyco_hydro_32N"/>
    <property type="match status" value="1"/>
</dbReference>
<keyword evidence="4" id="KW-0732">Signal</keyword>
<evidence type="ECO:0000313" key="7">
    <source>
        <dbReference type="Proteomes" id="UP000019132"/>
    </source>
</evidence>